<dbReference type="AlphaFoldDB" id="A0A9Q8QF63"/>
<dbReference type="RefSeq" id="XP_047842016.1">
    <property type="nucleotide sequence ID" value="XM_047986036.1"/>
</dbReference>
<keyword evidence="3" id="KW-0238">DNA-binding</keyword>
<proteinExistence type="predicted"/>
<evidence type="ECO:0000256" key="6">
    <source>
        <dbReference type="SAM" id="MobiDB-lite"/>
    </source>
</evidence>
<dbReference type="EMBL" id="CP086357">
    <property type="protein sequence ID" value="UNI18535.1"/>
    <property type="molecule type" value="Genomic_DNA"/>
</dbReference>
<dbReference type="PROSITE" id="PS50048">
    <property type="entry name" value="ZN2_CY6_FUNGAL_2"/>
    <property type="match status" value="1"/>
</dbReference>
<dbReference type="InterPro" id="IPR036864">
    <property type="entry name" value="Zn2-C6_fun-type_DNA-bd_sf"/>
</dbReference>
<dbReference type="SMART" id="SM00066">
    <property type="entry name" value="GAL4"/>
    <property type="match status" value="1"/>
</dbReference>
<dbReference type="GeneID" id="72066750"/>
<evidence type="ECO:0000259" key="7">
    <source>
        <dbReference type="PROSITE" id="PS50048"/>
    </source>
</evidence>
<dbReference type="GO" id="GO:0005634">
    <property type="term" value="C:nucleus"/>
    <property type="evidence" value="ECO:0007669"/>
    <property type="project" value="UniProtKB-SubCell"/>
</dbReference>
<feature type="compositionally biased region" description="Basic and acidic residues" evidence="6">
    <location>
        <begin position="409"/>
        <end position="432"/>
    </location>
</feature>
<dbReference type="GO" id="GO:0000981">
    <property type="term" value="F:DNA-binding transcription factor activity, RNA polymerase II-specific"/>
    <property type="evidence" value="ECO:0007669"/>
    <property type="project" value="InterPro"/>
</dbReference>
<dbReference type="CDD" id="cd12148">
    <property type="entry name" value="fungal_TF_MHR"/>
    <property type="match status" value="1"/>
</dbReference>
<accession>A0A9Q8QF63</accession>
<gene>
    <name evidence="8" type="ORF">JDV02_004799</name>
</gene>
<dbReference type="PANTHER" id="PTHR46910:SF37">
    <property type="entry name" value="ZN(II)2CYS6 TRANSCRIPTION FACTOR (EUROFUNG)"/>
    <property type="match status" value="1"/>
</dbReference>
<dbReference type="InterPro" id="IPR050987">
    <property type="entry name" value="AtrR-like"/>
</dbReference>
<dbReference type="SUPFAM" id="SSF57701">
    <property type="entry name" value="Zn2/Cys6 DNA-binding domain"/>
    <property type="match status" value="1"/>
</dbReference>
<keyword evidence="9" id="KW-1185">Reference proteome</keyword>
<sequence length="737" mass="81330">MPPRKGKANESTTVDTAPESKSPAATKSRKRTFNACQPCQRRKRRCNGAKPRCSECSRGNIACTYSAARRLRGKGKMKAQLIALEQRLKKLESSPQQQGGRAEASLAERQHASTDKRGDDDDPAGSTNAPGIQQPIKEGDTTSAPRRSSARLRDASQAVVALPPGQRAMSRARDRLSSIFAELQSLQFSVDDSPFARRVFVPLPRQDVASRILRSQLEVLQLHGIVFSIRHVLGLLEEQFFRSGSGGGGRGGGGGFKSSIGGACDDDDDPSRWALINALLAGTMLCKVTNEYPDAYTRPVWALFKNAFAVFPEISMIRRPTIRTCEALVAMIFFLQGTADARMMAQLVATLTRAVQELGLLHGRNAVAGQPPDEAERARRILWATSVLSADVADSFGLAPPAGLRSVRVEDDWKPDDGPEARRMSVARDKNASSESPDILRARATLAAIQLKLYEIAHDADSLHGDNITGTIRTVTAIHKKLQTWRSSNGAIIDHHAQGPPDEESHLPRILLSFIYTTCEIKIYTTLSHLASRLASRTNPSVKSRQEWTHRQQEYRQDCAAKARSIINMLPALPVHPFFQVWRMIRYPLAAMLALLFAVLEHPRSHGVTEHLHAMQRFIDYLVRLKQDDCHVDVMIEGCTKLVELAKSVVQTSPAHGQAPADDSLACQVEVIRQKMETVRDWLQLAQGLLTNNPVACFKAREVLASALETDVCGDEDGYGPFVPDILKPYKHNLLYV</sequence>
<organism evidence="8 9">
    <name type="scientific">Purpureocillium takamizusanense</name>
    <dbReference type="NCBI Taxonomy" id="2060973"/>
    <lineage>
        <taxon>Eukaryota</taxon>
        <taxon>Fungi</taxon>
        <taxon>Dikarya</taxon>
        <taxon>Ascomycota</taxon>
        <taxon>Pezizomycotina</taxon>
        <taxon>Sordariomycetes</taxon>
        <taxon>Hypocreomycetidae</taxon>
        <taxon>Hypocreales</taxon>
        <taxon>Ophiocordycipitaceae</taxon>
        <taxon>Purpureocillium</taxon>
    </lineage>
</organism>
<dbReference type="OrthoDB" id="3266505at2759"/>
<name>A0A9Q8QF63_9HYPO</name>
<dbReference type="Pfam" id="PF00172">
    <property type="entry name" value="Zn_clus"/>
    <property type="match status" value="1"/>
</dbReference>
<dbReference type="CDD" id="cd00067">
    <property type="entry name" value="GAL4"/>
    <property type="match status" value="1"/>
</dbReference>
<evidence type="ECO:0000313" key="8">
    <source>
        <dbReference type="EMBL" id="UNI18535.1"/>
    </source>
</evidence>
<evidence type="ECO:0000256" key="1">
    <source>
        <dbReference type="ARBA" id="ARBA00004123"/>
    </source>
</evidence>
<dbReference type="GO" id="GO:0003677">
    <property type="term" value="F:DNA binding"/>
    <property type="evidence" value="ECO:0007669"/>
    <property type="project" value="UniProtKB-KW"/>
</dbReference>
<feature type="domain" description="Zn(2)-C6 fungal-type" evidence="7">
    <location>
        <begin position="35"/>
        <end position="65"/>
    </location>
</feature>
<feature type="compositionally biased region" description="Basic and acidic residues" evidence="6">
    <location>
        <begin position="106"/>
        <end position="119"/>
    </location>
</feature>
<comment type="subcellular location">
    <subcellularLocation>
        <location evidence="1">Nucleus</location>
    </subcellularLocation>
</comment>
<keyword evidence="2" id="KW-0805">Transcription regulation</keyword>
<reference evidence="8" key="1">
    <citation type="submission" date="2021-11" db="EMBL/GenBank/DDBJ databases">
        <title>Purpureocillium_takamizusanense_genome.</title>
        <authorList>
            <person name="Nguyen N.-H."/>
        </authorList>
    </citation>
    <scope>NUCLEOTIDE SEQUENCE</scope>
    <source>
        <strain evidence="8">PT3</strain>
    </source>
</reference>
<feature type="region of interest" description="Disordered" evidence="6">
    <location>
        <begin position="90"/>
        <end position="167"/>
    </location>
</feature>
<dbReference type="InterPro" id="IPR001138">
    <property type="entry name" value="Zn2Cys6_DnaBD"/>
</dbReference>
<dbReference type="GO" id="GO:0008270">
    <property type="term" value="F:zinc ion binding"/>
    <property type="evidence" value="ECO:0007669"/>
    <property type="project" value="InterPro"/>
</dbReference>
<keyword evidence="5" id="KW-0539">Nucleus</keyword>
<protein>
    <recommendedName>
        <fullName evidence="7">Zn(2)-C6 fungal-type domain-containing protein</fullName>
    </recommendedName>
</protein>
<feature type="region of interest" description="Disordered" evidence="6">
    <location>
        <begin position="1"/>
        <end position="55"/>
    </location>
</feature>
<evidence type="ECO:0000256" key="3">
    <source>
        <dbReference type="ARBA" id="ARBA00023125"/>
    </source>
</evidence>
<dbReference type="Gene3D" id="4.10.240.10">
    <property type="entry name" value="Zn(2)-C6 fungal-type DNA-binding domain"/>
    <property type="match status" value="1"/>
</dbReference>
<evidence type="ECO:0000256" key="4">
    <source>
        <dbReference type="ARBA" id="ARBA00023163"/>
    </source>
</evidence>
<evidence type="ECO:0000256" key="2">
    <source>
        <dbReference type="ARBA" id="ARBA00023015"/>
    </source>
</evidence>
<dbReference type="KEGG" id="ptkz:JDV02_004799"/>
<keyword evidence="4" id="KW-0804">Transcription</keyword>
<evidence type="ECO:0000313" key="9">
    <source>
        <dbReference type="Proteomes" id="UP000829364"/>
    </source>
</evidence>
<dbReference type="PANTHER" id="PTHR46910">
    <property type="entry name" value="TRANSCRIPTION FACTOR PDR1"/>
    <property type="match status" value="1"/>
</dbReference>
<feature type="region of interest" description="Disordered" evidence="6">
    <location>
        <begin position="409"/>
        <end position="434"/>
    </location>
</feature>
<dbReference type="Proteomes" id="UP000829364">
    <property type="component" value="Chromosome 4"/>
</dbReference>
<evidence type="ECO:0000256" key="5">
    <source>
        <dbReference type="ARBA" id="ARBA00023242"/>
    </source>
</evidence>